<dbReference type="SUPFAM" id="SSF55724">
    <property type="entry name" value="Mog1p/PsbP-like"/>
    <property type="match status" value="1"/>
</dbReference>
<dbReference type="Gene3D" id="3.40.1000.10">
    <property type="entry name" value="Mog1/PsbP, alpha/beta/alpha sandwich"/>
    <property type="match status" value="1"/>
</dbReference>
<comment type="caution">
    <text evidence="2">The sequence shown here is derived from an EMBL/GenBank/DDBJ whole genome shotgun (WGS) entry which is preliminary data.</text>
</comment>
<dbReference type="GO" id="GO:0019898">
    <property type="term" value="C:extrinsic component of membrane"/>
    <property type="evidence" value="ECO:0007669"/>
    <property type="project" value="InterPro"/>
</dbReference>
<dbReference type="Proteomes" id="UP000485058">
    <property type="component" value="Unassembled WGS sequence"/>
</dbReference>
<gene>
    <name evidence="2" type="ORF">HaLaN_08270</name>
</gene>
<dbReference type="GO" id="GO:0009654">
    <property type="term" value="C:photosystem II oxygen evolving complex"/>
    <property type="evidence" value="ECO:0007669"/>
    <property type="project" value="InterPro"/>
</dbReference>
<dbReference type="EMBL" id="BLLF01000515">
    <property type="protein sequence ID" value="GFH12558.1"/>
    <property type="molecule type" value="Genomic_DNA"/>
</dbReference>
<evidence type="ECO:0000313" key="3">
    <source>
        <dbReference type="Proteomes" id="UP000485058"/>
    </source>
</evidence>
<dbReference type="Pfam" id="PF01789">
    <property type="entry name" value="PsbP"/>
    <property type="match status" value="1"/>
</dbReference>
<dbReference type="PANTHER" id="PTHR31407">
    <property type="match status" value="1"/>
</dbReference>
<proteinExistence type="predicted"/>
<dbReference type="GO" id="GO:0015979">
    <property type="term" value="P:photosynthesis"/>
    <property type="evidence" value="ECO:0007669"/>
    <property type="project" value="InterPro"/>
</dbReference>
<dbReference type="AlphaFoldDB" id="A0A699YYP2"/>
<sequence>MSCMCTNVEGVERMALRAGTIKPDSPYTFILPPGFKELRISNTQNGNFCQPWTEVVYEDGKVGKVQLMAVPLLKLTNVKNPSITQLGTPAELLPRIGPYITGSYYDEDSLQAMSTLQPGDGLTYYEYELNSLDAASAPRSLTVATAKGEVLYLLVCTASEKQWKGAEATLRTVAESFRA</sequence>
<organism evidence="2 3">
    <name type="scientific">Haematococcus lacustris</name>
    <name type="common">Green alga</name>
    <name type="synonym">Haematococcus pluvialis</name>
    <dbReference type="NCBI Taxonomy" id="44745"/>
    <lineage>
        <taxon>Eukaryota</taxon>
        <taxon>Viridiplantae</taxon>
        <taxon>Chlorophyta</taxon>
        <taxon>core chlorophytes</taxon>
        <taxon>Chlorophyceae</taxon>
        <taxon>CS clade</taxon>
        <taxon>Chlamydomonadales</taxon>
        <taxon>Haematococcaceae</taxon>
        <taxon>Haematococcus</taxon>
    </lineage>
</organism>
<evidence type="ECO:0000259" key="1">
    <source>
        <dbReference type="Pfam" id="PF01789"/>
    </source>
</evidence>
<dbReference type="InterPro" id="IPR002683">
    <property type="entry name" value="PsbP_C"/>
</dbReference>
<dbReference type="PANTHER" id="PTHR31407:SF18">
    <property type="entry name" value="PSBP DOMAIN-CONTAINING PROTEIN 6, CHLOROPLASTIC"/>
    <property type="match status" value="1"/>
</dbReference>
<protein>
    <submittedName>
        <fullName evidence="2">PsbP domain-containing protein</fullName>
    </submittedName>
</protein>
<accession>A0A699YYP2</accession>
<evidence type="ECO:0000313" key="2">
    <source>
        <dbReference type="EMBL" id="GFH12558.1"/>
    </source>
</evidence>
<name>A0A699YYP2_HAELA</name>
<dbReference type="GO" id="GO:0005509">
    <property type="term" value="F:calcium ion binding"/>
    <property type="evidence" value="ECO:0007669"/>
    <property type="project" value="InterPro"/>
</dbReference>
<reference evidence="2 3" key="1">
    <citation type="submission" date="2020-02" db="EMBL/GenBank/DDBJ databases">
        <title>Draft genome sequence of Haematococcus lacustris strain NIES-144.</title>
        <authorList>
            <person name="Morimoto D."/>
            <person name="Nakagawa S."/>
            <person name="Yoshida T."/>
            <person name="Sawayama S."/>
        </authorList>
    </citation>
    <scope>NUCLEOTIDE SEQUENCE [LARGE SCALE GENOMIC DNA]</scope>
    <source>
        <strain evidence="2 3">NIES-144</strain>
    </source>
</reference>
<keyword evidence="3" id="KW-1185">Reference proteome</keyword>
<feature type="domain" description="PsbP C-terminal" evidence="1">
    <location>
        <begin position="26"/>
        <end position="178"/>
    </location>
</feature>
<dbReference type="InterPro" id="IPR016123">
    <property type="entry name" value="Mog1/PsbP_a/b/a-sand"/>
</dbReference>